<dbReference type="PANTHER" id="PTHR30483:SF6">
    <property type="entry name" value="PERIPLASMIC BINDING PROTEIN OF ABC TRANSPORTER FOR NATURAL AMINO ACIDS"/>
    <property type="match status" value="1"/>
</dbReference>
<evidence type="ECO:0000259" key="4">
    <source>
        <dbReference type="Pfam" id="PF13458"/>
    </source>
</evidence>
<dbReference type="InterPro" id="IPR028081">
    <property type="entry name" value="Leu-bd"/>
</dbReference>
<dbReference type="InterPro" id="IPR028082">
    <property type="entry name" value="Peripla_BP_I"/>
</dbReference>
<name>V4R1Z7_9HYPH</name>
<dbReference type="EMBL" id="AWXZ01000017">
    <property type="protein sequence ID" value="ESR25947.1"/>
    <property type="molecule type" value="Genomic_DNA"/>
</dbReference>
<dbReference type="PROSITE" id="PS51257">
    <property type="entry name" value="PROKAR_LIPOPROTEIN"/>
    <property type="match status" value="1"/>
</dbReference>
<dbReference type="AlphaFoldDB" id="V4R1Z7"/>
<comment type="similarity">
    <text evidence="1">Belongs to the leucine-binding protein family.</text>
</comment>
<evidence type="ECO:0000313" key="6">
    <source>
        <dbReference type="Proteomes" id="UP000017819"/>
    </source>
</evidence>
<reference evidence="5 6" key="1">
    <citation type="journal article" date="2014" name="Genome Announc.">
        <title>Draft Genome Sequence of Lutibaculum baratangense Strain AMV1T, Isolated from a Mud Volcano in Andamans, India.</title>
        <authorList>
            <person name="Singh A."/>
            <person name="Sreenivas A."/>
            <person name="Sathyanarayana Reddy G."/>
            <person name="Pinnaka A.K."/>
            <person name="Shivaji S."/>
        </authorList>
    </citation>
    <scope>NUCLEOTIDE SEQUENCE [LARGE SCALE GENOMIC DNA]</scope>
    <source>
        <strain evidence="5 6">AMV1</strain>
    </source>
</reference>
<evidence type="ECO:0000313" key="5">
    <source>
        <dbReference type="EMBL" id="ESR25947.1"/>
    </source>
</evidence>
<organism evidence="5 6">
    <name type="scientific">Lutibaculum baratangense AMV1</name>
    <dbReference type="NCBI Taxonomy" id="631454"/>
    <lineage>
        <taxon>Bacteria</taxon>
        <taxon>Pseudomonadati</taxon>
        <taxon>Pseudomonadota</taxon>
        <taxon>Alphaproteobacteria</taxon>
        <taxon>Hyphomicrobiales</taxon>
        <taxon>Tepidamorphaceae</taxon>
        <taxon>Lutibaculum</taxon>
    </lineage>
</organism>
<gene>
    <name evidence="5" type="ORF">N177_1282</name>
</gene>
<keyword evidence="6" id="KW-1185">Reference proteome</keyword>
<accession>V4R1Z7</accession>
<keyword evidence="3" id="KW-0029">Amino-acid transport</keyword>
<evidence type="ECO:0000256" key="1">
    <source>
        <dbReference type="ARBA" id="ARBA00010062"/>
    </source>
</evidence>
<protein>
    <recommendedName>
        <fullName evidence="4">Leucine-binding protein domain-containing protein</fullName>
    </recommendedName>
</protein>
<dbReference type="CDD" id="cd06339">
    <property type="entry name" value="PBP1_YraM_LppC_lipoprotein-like"/>
    <property type="match status" value="1"/>
</dbReference>
<evidence type="ECO:0000256" key="2">
    <source>
        <dbReference type="ARBA" id="ARBA00022729"/>
    </source>
</evidence>
<dbReference type="Proteomes" id="UP000017819">
    <property type="component" value="Unassembled WGS sequence"/>
</dbReference>
<comment type="caution">
    <text evidence="5">The sequence shown here is derived from an EMBL/GenBank/DDBJ whole genome shotgun (WGS) entry which is preliminary data.</text>
</comment>
<dbReference type="InterPro" id="IPR051010">
    <property type="entry name" value="BCAA_transport"/>
</dbReference>
<dbReference type="PANTHER" id="PTHR30483">
    <property type="entry name" value="LEUCINE-SPECIFIC-BINDING PROTEIN"/>
    <property type="match status" value="1"/>
</dbReference>
<keyword evidence="2" id="KW-0732">Signal</keyword>
<dbReference type="STRING" id="631454.N177_1282"/>
<dbReference type="SUPFAM" id="SSF53822">
    <property type="entry name" value="Periplasmic binding protein-like I"/>
    <property type="match status" value="1"/>
</dbReference>
<dbReference type="eggNOG" id="COG0683">
    <property type="taxonomic scope" value="Bacteria"/>
</dbReference>
<keyword evidence="3" id="KW-0813">Transport</keyword>
<dbReference type="Gene3D" id="3.40.50.2300">
    <property type="match status" value="2"/>
</dbReference>
<feature type="domain" description="Leucine-binding protein" evidence="4">
    <location>
        <begin position="55"/>
        <end position="378"/>
    </location>
</feature>
<dbReference type="GO" id="GO:0006865">
    <property type="term" value="P:amino acid transport"/>
    <property type="evidence" value="ECO:0007669"/>
    <property type="project" value="UniProtKB-KW"/>
</dbReference>
<sequence>MERLAGPLMLRLGRAGRNFVACLCLLALAACGDGLDLGREAVSKAELTQPIGAGPIKVALLLPFSASGGNARAARALRNAADLAMSEISDPQIQILPIDTGGTTEGARAAAQAALGSNVRLVLGPLTAVEVRGVAPVARVANVPIISFSTDSTVATSGVYLLSFMPEGEIDRVLRHAIGGGARRFAALLPRGEHGDVAESTFRSRVGLAGREAVAIERYGDQAQLEAAIAAIAEVAGGEKPKVDALFVLEAGTLPKLAEAGVKQGEVQILGSGQWNEAEVWAMPEAAGAWYAAPTPTGFEAFGRKYQARFNAPPPRYATVGYDAVSLVAALAGLGGERGFDEQILTNADGFAGIDGVFRFRKTGLVDRGLAVMEIRDGAAAVRDPAPSAFGS</sequence>
<evidence type="ECO:0000256" key="3">
    <source>
        <dbReference type="ARBA" id="ARBA00022970"/>
    </source>
</evidence>
<proteinExistence type="inferred from homology"/>
<dbReference type="Pfam" id="PF13458">
    <property type="entry name" value="Peripla_BP_6"/>
    <property type="match status" value="1"/>
</dbReference>